<gene>
    <name evidence="2" type="ORF">JZ751_006126</name>
</gene>
<protein>
    <submittedName>
        <fullName evidence="2">Uncharacterized protein</fullName>
    </submittedName>
</protein>
<dbReference type="EMBL" id="JAFBMS010000014">
    <property type="protein sequence ID" value="KAG9347198.1"/>
    <property type="molecule type" value="Genomic_DNA"/>
</dbReference>
<dbReference type="Proteomes" id="UP000824540">
    <property type="component" value="Unassembled WGS sequence"/>
</dbReference>
<evidence type="ECO:0000313" key="3">
    <source>
        <dbReference type="Proteomes" id="UP000824540"/>
    </source>
</evidence>
<comment type="caution">
    <text evidence="2">The sequence shown here is derived from an EMBL/GenBank/DDBJ whole genome shotgun (WGS) entry which is preliminary data.</text>
</comment>
<sequence length="89" mass="9956">MKGIEGAQNEQVDQNLHVDKDGRKRRVATDVDHGEDFGKVTFSRGCVKCPNGKELYGRGGFAMASGCLTEREKEKKRRKKTHSSTYQPA</sequence>
<name>A0A8T2PCG8_9TELE</name>
<evidence type="ECO:0000256" key="1">
    <source>
        <dbReference type="SAM" id="MobiDB-lite"/>
    </source>
</evidence>
<feature type="region of interest" description="Disordered" evidence="1">
    <location>
        <begin position="68"/>
        <end position="89"/>
    </location>
</feature>
<proteinExistence type="predicted"/>
<evidence type="ECO:0000313" key="2">
    <source>
        <dbReference type="EMBL" id="KAG9347198.1"/>
    </source>
</evidence>
<feature type="compositionally biased region" description="Basic and acidic residues" evidence="1">
    <location>
        <begin position="16"/>
        <end position="31"/>
    </location>
</feature>
<organism evidence="2 3">
    <name type="scientific">Albula glossodonta</name>
    <name type="common">roundjaw bonefish</name>
    <dbReference type="NCBI Taxonomy" id="121402"/>
    <lineage>
        <taxon>Eukaryota</taxon>
        <taxon>Metazoa</taxon>
        <taxon>Chordata</taxon>
        <taxon>Craniata</taxon>
        <taxon>Vertebrata</taxon>
        <taxon>Euteleostomi</taxon>
        <taxon>Actinopterygii</taxon>
        <taxon>Neopterygii</taxon>
        <taxon>Teleostei</taxon>
        <taxon>Albuliformes</taxon>
        <taxon>Albulidae</taxon>
        <taxon>Albula</taxon>
    </lineage>
</organism>
<dbReference type="AlphaFoldDB" id="A0A8T2PCG8"/>
<keyword evidence="3" id="KW-1185">Reference proteome</keyword>
<feature type="region of interest" description="Disordered" evidence="1">
    <location>
        <begin position="1"/>
        <end position="31"/>
    </location>
</feature>
<accession>A0A8T2PCG8</accession>
<reference evidence="2" key="1">
    <citation type="thesis" date="2021" institute="BYU ScholarsArchive" country="Provo, UT, USA">
        <title>Applications of and Algorithms for Genome Assembly and Genomic Analyses with an Emphasis on Marine Teleosts.</title>
        <authorList>
            <person name="Pickett B.D."/>
        </authorList>
    </citation>
    <scope>NUCLEOTIDE SEQUENCE</scope>
    <source>
        <strain evidence="2">HI-2016</strain>
    </source>
</reference>